<comment type="similarity">
    <text evidence="2">Belongs to the OmpP1/FadL family.</text>
</comment>
<evidence type="ECO:0000313" key="8">
    <source>
        <dbReference type="EMBL" id="OGY56610.1"/>
    </source>
</evidence>
<name>A0A1G1YY82_9BACT</name>
<evidence type="ECO:0000313" key="9">
    <source>
        <dbReference type="Proteomes" id="UP000177408"/>
    </source>
</evidence>
<dbReference type="Proteomes" id="UP000177408">
    <property type="component" value="Unassembled WGS sequence"/>
</dbReference>
<keyword evidence="7" id="KW-0998">Cell outer membrane</keyword>
<comment type="caution">
    <text evidence="8">The sequence shown here is derived from an EMBL/GenBank/DDBJ whole genome shotgun (WGS) entry which is preliminary data.</text>
</comment>
<evidence type="ECO:0000256" key="4">
    <source>
        <dbReference type="ARBA" id="ARBA00022692"/>
    </source>
</evidence>
<evidence type="ECO:0000256" key="1">
    <source>
        <dbReference type="ARBA" id="ARBA00004571"/>
    </source>
</evidence>
<comment type="subcellular location">
    <subcellularLocation>
        <location evidence="1">Cell outer membrane</location>
        <topology evidence="1">Multi-pass membrane protein</topology>
    </subcellularLocation>
</comment>
<dbReference type="GO" id="GO:0009279">
    <property type="term" value="C:cell outer membrane"/>
    <property type="evidence" value="ECO:0007669"/>
    <property type="project" value="UniProtKB-SubCell"/>
</dbReference>
<dbReference type="EMBL" id="MHIR01000055">
    <property type="protein sequence ID" value="OGY56610.1"/>
    <property type="molecule type" value="Genomic_DNA"/>
</dbReference>
<evidence type="ECO:0000256" key="2">
    <source>
        <dbReference type="ARBA" id="ARBA00008163"/>
    </source>
</evidence>
<organism evidence="8 9">
    <name type="scientific">Candidatus Buchananbacteria bacterium RIFCSPLOWO2_02_FULL_46_11b</name>
    <dbReference type="NCBI Taxonomy" id="1797548"/>
    <lineage>
        <taxon>Bacteria</taxon>
        <taxon>Candidatus Buchananiibacteriota</taxon>
    </lineage>
</organism>
<evidence type="ECO:0000256" key="6">
    <source>
        <dbReference type="ARBA" id="ARBA00023136"/>
    </source>
</evidence>
<dbReference type="SUPFAM" id="SSF56935">
    <property type="entry name" value="Porins"/>
    <property type="match status" value="1"/>
</dbReference>
<accession>A0A1G1YY82</accession>
<evidence type="ECO:0000256" key="7">
    <source>
        <dbReference type="ARBA" id="ARBA00023237"/>
    </source>
</evidence>
<keyword evidence="5" id="KW-0732">Signal</keyword>
<reference evidence="8 9" key="1">
    <citation type="journal article" date="2016" name="Nat. Commun.">
        <title>Thousands of microbial genomes shed light on interconnected biogeochemical processes in an aquifer system.</title>
        <authorList>
            <person name="Anantharaman K."/>
            <person name="Brown C.T."/>
            <person name="Hug L.A."/>
            <person name="Sharon I."/>
            <person name="Castelle C.J."/>
            <person name="Probst A.J."/>
            <person name="Thomas B.C."/>
            <person name="Singh A."/>
            <person name="Wilkins M.J."/>
            <person name="Karaoz U."/>
            <person name="Brodie E.L."/>
            <person name="Williams K.H."/>
            <person name="Hubbard S.S."/>
            <person name="Banfield J.F."/>
        </authorList>
    </citation>
    <scope>NUCLEOTIDE SEQUENCE [LARGE SCALE GENOMIC DNA]</scope>
</reference>
<sequence>MIDYFGMIFETANIIRRISMKRFFVLLILFLLVAAPALAGGVTRVEGGIGPRGLALGGAYTAVADDVSAFYYNIAGLSQVEENFVQLGSEIIFPRFSYERPAGIFGAESESKFVNIPMPMAGVIARLNDKLVFGLGSYMPFGMGVSNSESWRPGKNFRKSLLGLGNFTAALAWQATDKLDLGLGLDFGYAQLIYKAPLHQIGEAVFNPAFLKNEGDGFGASFRLGARYRLNSKLTLGLSYSAPLKATLKGKTAVQLWGRPLFEDEFKTHVQFPARLSAGLAWQAGQRLKLVFDADWYPGQPSGLRLDFKHLPTIVQKLDWQTNFSCHLGAEYRLNESWKLRGGLAYLTAAVPEITANPVIPDGLGYGLTFGAGWEKNGWTADAALCYYLADRRVERFTGNLMPGRYQMDGLVVSAAVGRKF</sequence>
<dbReference type="PANTHER" id="PTHR35093">
    <property type="entry name" value="OUTER MEMBRANE PROTEIN NMB0088-RELATED"/>
    <property type="match status" value="1"/>
</dbReference>
<dbReference type="Gene3D" id="2.40.160.60">
    <property type="entry name" value="Outer membrane protein transport protein (OMPP1/FadL/TodX)"/>
    <property type="match status" value="1"/>
</dbReference>
<evidence type="ECO:0000256" key="5">
    <source>
        <dbReference type="ARBA" id="ARBA00022729"/>
    </source>
</evidence>
<dbReference type="GO" id="GO:0015483">
    <property type="term" value="F:long-chain fatty acid transporting porin activity"/>
    <property type="evidence" value="ECO:0007669"/>
    <property type="project" value="TreeGrafter"/>
</dbReference>
<dbReference type="PANTHER" id="PTHR35093:SF8">
    <property type="entry name" value="OUTER MEMBRANE PROTEIN NMB0088-RELATED"/>
    <property type="match status" value="1"/>
</dbReference>
<protein>
    <submittedName>
        <fullName evidence="8">Uncharacterized protein</fullName>
    </submittedName>
</protein>
<keyword evidence="3" id="KW-1134">Transmembrane beta strand</keyword>
<keyword evidence="4" id="KW-0812">Transmembrane</keyword>
<dbReference type="InterPro" id="IPR005017">
    <property type="entry name" value="OMPP1/FadL/TodX"/>
</dbReference>
<gene>
    <name evidence="8" type="ORF">A3H67_04105</name>
</gene>
<dbReference type="AlphaFoldDB" id="A0A1G1YY82"/>
<evidence type="ECO:0000256" key="3">
    <source>
        <dbReference type="ARBA" id="ARBA00022452"/>
    </source>
</evidence>
<dbReference type="Pfam" id="PF03349">
    <property type="entry name" value="Toluene_X"/>
    <property type="match status" value="1"/>
</dbReference>
<keyword evidence="6" id="KW-0472">Membrane</keyword>
<proteinExistence type="inferred from homology"/>